<keyword evidence="5" id="KW-0963">Cytoplasm</keyword>
<evidence type="ECO:0000256" key="11">
    <source>
        <dbReference type="ARBA" id="ARBA00023211"/>
    </source>
</evidence>
<gene>
    <name evidence="15" type="ORF">J2Z56_002404</name>
    <name evidence="16" type="ORF">J2Z57_003427</name>
</gene>
<dbReference type="GO" id="GO:0046983">
    <property type="term" value="F:protein dimerization activity"/>
    <property type="evidence" value="ECO:0007669"/>
    <property type="project" value="InterPro"/>
</dbReference>
<dbReference type="InterPro" id="IPR036390">
    <property type="entry name" value="WH_DNA-bd_sf"/>
</dbReference>
<protein>
    <recommendedName>
        <fullName evidence="4">Transcriptional regulator MntR</fullName>
    </recommendedName>
    <alternativeName>
        <fullName evidence="13">Manganese transport regulator</fullName>
    </alternativeName>
</protein>
<dbReference type="InterPro" id="IPR050536">
    <property type="entry name" value="DtxR_MntR_Metal-Reg"/>
</dbReference>
<evidence type="ECO:0000256" key="3">
    <source>
        <dbReference type="ARBA" id="ARBA00011738"/>
    </source>
</evidence>
<keyword evidence="8" id="KW-0238">DNA-binding</keyword>
<dbReference type="AlphaFoldDB" id="A0A9X0YKW7"/>
<dbReference type="Pfam" id="PF01325">
    <property type="entry name" value="Fe_dep_repress"/>
    <property type="match status" value="1"/>
</dbReference>
<comment type="function">
    <text evidence="12">In the presence of manganese, represses expression of mntH and mntS. Up-regulates expression of mntP.</text>
</comment>
<evidence type="ECO:0000313" key="18">
    <source>
        <dbReference type="Proteomes" id="UP001231587"/>
    </source>
</evidence>
<evidence type="ECO:0000256" key="4">
    <source>
        <dbReference type="ARBA" id="ARBA00022386"/>
    </source>
</evidence>
<keyword evidence="10" id="KW-0804">Transcription</keyword>
<dbReference type="RefSeq" id="WP_232301598.1">
    <property type="nucleotide sequence ID" value="NZ_JAGGJQ010000006.1"/>
</dbReference>
<feature type="domain" description="HTH dtxR-type" evidence="14">
    <location>
        <begin position="1"/>
        <end position="70"/>
    </location>
</feature>
<dbReference type="Gene3D" id="1.10.60.10">
    <property type="entry name" value="Iron dependent repressor, metal binding and dimerisation domain"/>
    <property type="match status" value="1"/>
</dbReference>
<comment type="caution">
    <text evidence="15">The sequence shown here is derived from an EMBL/GenBank/DDBJ whole genome shotgun (WGS) entry which is preliminary data.</text>
</comment>
<dbReference type="InterPro" id="IPR036421">
    <property type="entry name" value="Fe_dep_repressor_sf"/>
</dbReference>
<comment type="similarity">
    <text evidence="2">Belongs to the DtxR/MntR family.</text>
</comment>
<dbReference type="InterPro" id="IPR038157">
    <property type="entry name" value="FeoA_core_dom"/>
</dbReference>
<dbReference type="InterPro" id="IPR001367">
    <property type="entry name" value="Fe_dep_repressor"/>
</dbReference>
<evidence type="ECO:0000256" key="6">
    <source>
        <dbReference type="ARBA" id="ARBA00022491"/>
    </source>
</evidence>
<dbReference type="GO" id="GO:0003677">
    <property type="term" value="F:DNA binding"/>
    <property type="evidence" value="ECO:0007669"/>
    <property type="project" value="UniProtKB-KW"/>
</dbReference>
<dbReference type="PANTHER" id="PTHR33238:SF11">
    <property type="entry name" value="TRANSCRIPTIONAL REGULATOR MNTR"/>
    <property type="match status" value="1"/>
</dbReference>
<dbReference type="Gene3D" id="1.10.10.10">
    <property type="entry name" value="Winged helix-like DNA-binding domain superfamily/Winged helix DNA-binding domain"/>
    <property type="match status" value="1"/>
</dbReference>
<dbReference type="Pfam" id="PF04023">
    <property type="entry name" value="FeoA"/>
    <property type="match status" value="1"/>
</dbReference>
<evidence type="ECO:0000256" key="13">
    <source>
        <dbReference type="ARBA" id="ARBA00032593"/>
    </source>
</evidence>
<accession>A0A9X0YKW7</accession>
<dbReference type="Gene3D" id="2.30.30.90">
    <property type="match status" value="1"/>
</dbReference>
<name>A0A9X0YKW7_9FLAO</name>
<evidence type="ECO:0000256" key="12">
    <source>
        <dbReference type="ARBA" id="ARBA00025185"/>
    </source>
</evidence>
<evidence type="ECO:0000256" key="8">
    <source>
        <dbReference type="ARBA" id="ARBA00023125"/>
    </source>
</evidence>
<evidence type="ECO:0000256" key="7">
    <source>
        <dbReference type="ARBA" id="ARBA00023015"/>
    </source>
</evidence>
<dbReference type="Pfam" id="PF02742">
    <property type="entry name" value="Fe_dep_repr_C"/>
    <property type="match status" value="1"/>
</dbReference>
<dbReference type="GO" id="GO:0046914">
    <property type="term" value="F:transition metal ion binding"/>
    <property type="evidence" value="ECO:0007669"/>
    <property type="project" value="InterPro"/>
</dbReference>
<keyword evidence="11" id="KW-0464">Manganese</keyword>
<organism evidence="15 17">
    <name type="scientific">Formosa algae</name>
    <dbReference type="NCBI Taxonomy" id="225843"/>
    <lineage>
        <taxon>Bacteria</taxon>
        <taxon>Pseudomonadati</taxon>
        <taxon>Bacteroidota</taxon>
        <taxon>Flavobacteriia</taxon>
        <taxon>Flavobacteriales</taxon>
        <taxon>Flavobacteriaceae</taxon>
        <taxon>Formosa</taxon>
    </lineage>
</organism>
<evidence type="ECO:0000256" key="2">
    <source>
        <dbReference type="ARBA" id="ARBA00007871"/>
    </source>
</evidence>
<evidence type="ECO:0000313" key="16">
    <source>
        <dbReference type="EMBL" id="MDQ0336968.1"/>
    </source>
</evidence>
<dbReference type="EMBL" id="JAGGJQ010000006">
    <property type="protein sequence ID" value="MBP1840476.1"/>
    <property type="molecule type" value="Genomic_DNA"/>
</dbReference>
<keyword evidence="9" id="KW-0010">Activator</keyword>
<dbReference type="EMBL" id="JAUSUU010000012">
    <property type="protein sequence ID" value="MDQ0336968.1"/>
    <property type="molecule type" value="Genomic_DNA"/>
</dbReference>
<dbReference type="InterPro" id="IPR007167">
    <property type="entry name" value="Fe-transptr_FeoA-like"/>
</dbReference>
<dbReference type="Proteomes" id="UP001138672">
    <property type="component" value="Unassembled WGS sequence"/>
</dbReference>
<evidence type="ECO:0000256" key="5">
    <source>
        <dbReference type="ARBA" id="ARBA00022490"/>
    </source>
</evidence>
<dbReference type="SUPFAM" id="SSF47979">
    <property type="entry name" value="Iron-dependent repressor protein, dimerization domain"/>
    <property type="match status" value="1"/>
</dbReference>
<comment type="subunit">
    <text evidence="3">Homodimer.</text>
</comment>
<dbReference type="InterPro" id="IPR036388">
    <property type="entry name" value="WH-like_DNA-bd_sf"/>
</dbReference>
<dbReference type="PROSITE" id="PS50944">
    <property type="entry name" value="HTH_DTXR"/>
    <property type="match status" value="1"/>
</dbReference>
<evidence type="ECO:0000313" key="17">
    <source>
        <dbReference type="Proteomes" id="UP001138672"/>
    </source>
</evidence>
<dbReference type="InterPro" id="IPR022689">
    <property type="entry name" value="Iron_dep_repressor"/>
</dbReference>
<comment type="subcellular location">
    <subcellularLocation>
        <location evidence="1">Cytoplasm</location>
    </subcellularLocation>
</comment>
<dbReference type="GO" id="GO:0005737">
    <property type="term" value="C:cytoplasm"/>
    <property type="evidence" value="ECO:0007669"/>
    <property type="project" value="UniProtKB-SubCell"/>
</dbReference>
<keyword evidence="7" id="KW-0805">Transcription regulation</keyword>
<keyword evidence="18" id="KW-1185">Reference proteome</keyword>
<dbReference type="SUPFAM" id="SSF46785">
    <property type="entry name" value="Winged helix' DNA-binding domain"/>
    <property type="match status" value="1"/>
</dbReference>
<evidence type="ECO:0000256" key="9">
    <source>
        <dbReference type="ARBA" id="ARBA00023159"/>
    </source>
</evidence>
<dbReference type="SMART" id="SM00529">
    <property type="entry name" value="HTH_DTXR"/>
    <property type="match status" value="1"/>
</dbReference>
<evidence type="ECO:0000313" key="15">
    <source>
        <dbReference type="EMBL" id="MBP1840476.1"/>
    </source>
</evidence>
<dbReference type="GO" id="GO:0003700">
    <property type="term" value="F:DNA-binding transcription factor activity"/>
    <property type="evidence" value="ECO:0007669"/>
    <property type="project" value="InterPro"/>
</dbReference>
<evidence type="ECO:0000256" key="10">
    <source>
        <dbReference type="ARBA" id="ARBA00023163"/>
    </source>
</evidence>
<reference evidence="15" key="1">
    <citation type="submission" date="2021-03" db="EMBL/GenBank/DDBJ databases">
        <title>Genomic Encyclopedia of Type Strains, Phase IV (KMG-IV): sequencing the most valuable type-strain genomes for metagenomic binning, comparative biology and taxonomic classification.</title>
        <authorList>
            <person name="Goeker M."/>
        </authorList>
    </citation>
    <scope>NUCLEOTIDE SEQUENCE</scope>
    <source>
        <strain evidence="15">DSM 15523</strain>
        <strain evidence="16 18">DSM 16476</strain>
    </source>
</reference>
<proteinExistence type="inferred from homology"/>
<evidence type="ECO:0000259" key="14">
    <source>
        <dbReference type="PROSITE" id="PS50944"/>
    </source>
</evidence>
<dbReference type="PANTHER" id="PTHR33238">
    <property type="entry name" value="IRON (METAL) DEPENDENT REPRESSOR, DTXR FAMILY"/>
    <property type="match status" value="1"/>
</dbReference>
<evidence type="ECO:0000256" key="1">
    <source>
        <dbReference type="ARBA" id="ARBA00004496"/>
    </source>
</evidence>
<sequence length="223" mass="25116">MINTYLVVTLSEENYLKAIYHLGKQGSVAVSTNAIAEKIESKASSVTDMVKKLAEKDLANYVKYQGVTLTEKGRLIAALVIRKHRLWEVFLVEKLNFTWDEVHDVAEQLEHIKSLKLVNELDRFLGCPTHDPHGDPIPDKDGNYAPIKSVNILEIKKGEQGVLALVKNSSDAFLKYLNKNNLALGDVIKVVDFEPFDKSLTIETAHQKMIISNEVAKNLYLRL</sequence>
<keyword evidence="6" id="KW-0678">Repressor</keyword>
<dbReference type="InterPro" id="IPR022687">
    <property type="entry name" value="HTH_DTXR"/>
</dbReference>
<dbReference type="Proteomes" id="UP001231587">
    <property type="component" value="Unassembled WGS sequence"/>
</dbReference>